<dbReference type="GO" id="GO:0051049">
    <property type="term" value="P:regulation of transport"/>
    <property type="evidence" value="ECO:0007669"/>
    <property type="project" value="UniProtKB-ARBA"/>
</dbReference>
<dbReference type="CDD" id="cd00201">
    <property type="entry name" value="WW"/>
    <property type="match status" value="3"/>
</dbReference>
<comment type="catalytic activity">
    <reaction evidence="29">
        <text>1-hexadecanoyl-2-(9Z)-octadecenoyl-3-octadecanoyl-sn-glycerol + H2O = 1-hexadecanoyl-2-(9Z-octadecenoyl)-sn-glycerol + octadecanoate + H(+)</text>
        <dbReference type="Rhea" id="RHEA:41111"/>
        <dbReference type="ChEBI" id="CHEBI:15377"/>
        <dbReference type="ChEBI" id="CHEBI:15378"/>
        <dbReference type="ChEBI" id="CHEBI:25629"/>
        <dbReference type="ChEBI" id="CHEBI:75466"/>
        <dbReference type="ChEBI" id="CHEBI:77623"/>
    </reaction>
    <physiologicalReaction direction="left-to-right" evidence="29">
        <dbReference type="Rhea" id="RHEA:41112"/>
    </physiologicalReaction>
</comment>
<evidence type="ECO:0000256" key="8">
    <source>
        <dbReference type="ARBA" id="ARBA00022679"/>
    </source>
</evidence>
<dbReference type="Pfam" id="PF00397">
    <property type="entry name" value="WW"/>
    <property type="match status" value="2"/>
</dbReference>
<evidence type="ECO:0000256" key="10">
    <source>
        <dbReference type="ARBA" id="ARBA00022729"/>
    </source>
</evidence>
<evidence type="ECO:0000313" key="56">
    <source>
        <dbReference type="Proteomes" id="UP000663852"/>
    </source>
</evidence>
<dbReference type="GO" id="GO:0048814">
    <property type="term" value="P:regulation of dendrite morphogenesis"/>
    <property type="evidence" value="ECO:0007669"/>
    <property type="project" value="TreeGrafter"/>
</dbReference>
<comment type="catalytic activity">
    <reaction evidence="45">
        <text>1,2-dihexadecanoyl-sn-glycero-3-phosphocholine + 2 H2O = sn-glycerol 3-phosphocholine + 2 hexadecanoate + 2 H(+)</text>
        <dbReference type="Rhea" id="RHEA:40975"/>
        <dbReference type="ChEBI" id="CHEBI:7896"/>
        <dbReference type="ChEBI" id="CHEBI:15377"/>
        <dbReference type="ChEBI" id="CHEBI:15378"/>
        <dbReference type="ChEBI" id="CHEBI:16870"/>
        <dbReference type="ChEBI" id="CHEBI:72999"/>
    </reaction>
    <physiologicalReaction direction="left-to-right" evidence="45">
        <dbReference type="Rhea" id="RHEA:40976"/>
    </physiologicalReaction>
</comment>
<dbReference type="Gene3D" id="3.30.2160.10">
    <property type="entry name" value="Hect, E3 ligase catalytic domain"/>
    <property type="match status" value="1"/>
</dbReference>
<evidence type="ECO:0000256" key="37">
    <source>
        <dbReference type="ARBA" id="ARBA00048386"/>
    </source>
</evidence>
<evidence type="ECO:0000256" key="47">
    <source>
        <dbReference type="ARBA" id="ARBA00049461"/>
    </source>
</evidence>
<dbReference type="SUPFAM" id="SSF56204">
    <property type="entry name" value="Hect, E3 ligase catalytic domain"/>
    <property type="match status" value="1"/>
</dbReference>
<evidence type="ECO:0000313" key="55">
    <source>
        <dbReference type="EMBL" id="CAF0973202.1"/>
    </source>
</evidence>
<feature type="domain" description="HECT" evidence="54">
    <location>
        <begin position="1003"/>
        <end position="1337"/>
    </location>
</feature>
<comment type="catalytic activity">
    <reaction evidence="30">
        <text>2,3-di-(9Z)-octadecenoyl-sn-glycerol + H2O = 3-(9Z-octadecenoyl)-sn-glycerol + (9Z)-octadecenoate + H(+)</text>
        <dbReference type="Rhea" id="RHEA:42604"/>
        <dbReference type="ChEBI" id="CHEBI:15377"/>
        <dbReference type="ChEBI" id="CHEBI:15378"/>
        <dbReference type="ChEBI" id="CHEBI:30823"/>
        <dbReference type="ChEBI" id="CHEBI:75824"/>
        <dbReference type="ChEBI" id="CHEBI:75938"/>
    </reaction>
    <physiologicalReaction direction="left-to-right" evidence="30">
        <dbReference type="Rhea" id="RHEA:42605"/>
    </physiologicalReaction>
</comment>
<keyword evidence="7" id="KW-1003">Cell membrane</keyword>
<feature type="transmembrane region" description="Helical" evidence="50">
    <location>
        <begin position="539"/>
        <end position="559"/>
    </location>
</feature>
<evidence type="ECO:0000256" key="25">
    <source>
        <dbReference type="ARBA" id="ARBA00045916"/>
    </source>
</evidence>
<evidence type="ECO:0000256" key="12">
    <source>
        <dbReference type="ARBA" id="ARBA00022786"/>
    </source>
</evidence>
<evidence type="ECO:0000256" key="4">
    <source>
        <dbReference type="ARBA" id="ARBA00009979"/>
    </source>
</evidence>
<evidence type="ECO:0000256" key="3">
    <source>
        <dbReference type="ARBA" id="ARBA00004906"/>
    </source>
</evidence>
<dbReference type="PRINTS" id="PR00360">
    <property type="entry name" value="C2DOMAIN"/>
</dbReference>
<evidence type="ECO:0000256" key="40">
    <source>
        <dbReference type="ARBA" id="ARBA00048656"/>
    </source>
</evidence>
<evidence type="ECO:0000256" key="50">
    <source>
        <dbReference type="SAM" id="Phobius"/>
    </source>
</evidence>
<evidence type="ECO:0000256" key="42">
    <source>
        <dbReference type="ARBA" id="ARBA00048869"/>
    </source>
</evidence>
<evidence type="ECO:0000259" key="54">
    <source>
        <dbReference type="PROSITE" id="PS50237"/>
    </source>
</evidence>
<dbReference type="Gene3D" id="3.30.2410.10">
    <property type="entry name" value="Hect, E3 ligase catalytic domain"/>
    <property type="match status" value="1"/>
</dbReference>
<dbReference type="SUPFAM" id="SSF51045">
    <property type="entry name" value="WW domain"/>
    <property type="match status" value="3"/>
</dbReference>
<evidence type="ECO:0000256" key="22">
    <source>
        <dbReference type="ARBA" id="ARBA00031182"/>
    </source>
</evidence>
<dbReference type="SMART" id="SM00456">
    <property type="entry name" value="WW"/>
    <property type="match status" value="3"/>
</dbReference>
<dbReference type="InterPro" id="IPR000569">
    <property type="entry name" value="HECT_dom"/>
</dbReference>
<evidence type="ECO:0000256" key="23">
    <source>
        <dbReference type="ARBA" id="ARBA00031485"/>
    </source>
</evidence>
<comment type="catalytic activity">
    <reaction evidence="20">
        <text>a 1,2-diacyl-sn-glycero-3-phosphocholine + H2O = a 1-acyl-sn-glycero-3-phosphocholine + a fatty acid + H(+)</text>
        <dbReference type="Rhea" id="RHEA:15801"/>
        <dbReference type="ChEBI" id="CHEBI:15377"/>
        <dbReference type="ChEBI" id="CHEBI:15378"/>
        <dbReference type="ChEBI" id="CHEBI:28868"/>
        <dbReference type="ChEBI" id="CHEBI:57643"/>
        <dbReference type="ChEBI" id="CHEBI:58168"/>
        <dbReference type="EC" id="3.1.1.4"/>
    </reaction>
    <physiologicalReaction direction="left-to-right" evidence="20">
        <dbReference type="Rhea" id="RHEA:15802"/>
    </physiologicalReaction>
</comment>
<evidence type="ECO:0000256" key="2">
    <source>
        <dbReference type="ARBA" id="ARBA00004247"/>
    </source>
</evidence>
<sequence length="1338" mass="153420">MKHFLTIFSIFSVLIHKYSALDFDNYTLFINHLSSDETFLDNYADWSLKLFSREAYIYGNQHGRFRCPRNYSKTNSNIPTSVHKLQPGDFKCIGALGDGLTTGLATQAITPTGLLFESRGMSWSIGGDYTFSKFISLPNILREYTPALQGFSTTVSAMFSNDGNSTDSGLNVANSGDYSMHLSYQAEYLIDRIKTEQLCNWKDDWKLITVLIGVNDLCSFCDDVNGSRYTPEQYIRNIREGLDILYQAQIPRTFVNLVPPLDVRIFQQHTAHGQVCESLLKRLCPCAASPTAEQAHVLDDHVEQYYALLHKLIASKRYDDRDDFTVVIQPFMKTIYQRHRNDHGIDLSYFASDCFHFSGKGHSQAALSLWNNMLEPVGGKHSAWSMGNSLKCPTKEYPYIFTSKNSAEALHEYKRTTIAQSRNASTSTKARTSTIMSSTFELNDTSESFQEELKPISKLPMRKSRILLIVIILIGIIVILVWIVSQRRKNRSFKFPSGRHNFSGIQNTQRIEDEDDDDGNVWNKMSVRRRRSFECRQQLPVPVYVDQFSFLLVSLILLFSQVRISFRISMSDTSREKIYGVDASERNARLLRVKILRAVDLQRRDFLGGSGDPYVKISLQVRDNRNVTIDIARTRTVPKTLNPLWNQDFIFRVDPSKHRLQFEIYDQNKLTKDEFLGMFLVDLTMNIPYESAEQAMLTKDFSLTKRSILQRVRGTATIGLAYMNSPGTLTHAESSEIETNGSESGFEIIHHRDVSQTLNETPLPPGWEERKDGHGRTYYVDHNSRTTTWHRPTGQTTTDSSQRTQQPVGDRRQVDDIDGSNSQTSSSRTVTNSSRGGGVAGSDGGGGASIVSTTAAGSNASDDLGPLPPGWQLSRTDNERVFFIDHINKRTTWIDPRTGKPSPLPAAQRELNQNGPLPEQWEVRTLPDGRVYYIDHLNKTTTWTDPRIAGPTVPYSRDYEAKYRQFRRYLPRPRSNVGNQVELHINRKDIMETSFRAVMGARDPEVLKARLWVVFDGERGLDYGGLSREWFLVLSREVFNPYYGLFEYSAIDNYTLQVNPLSGIFNEEHIKYFRFIGRIIAMAIYHGKLLEAFFIRPFYKMLLSKPITLADMESVDREYYQSLKYIIDNDPADLDLYFVVSEEILGELREHELKPDGQHIQVTDANKQEYIDLVINYRFVQRIATQMNALKQGFQDILSLDTIKMFDEKEVELLISGLGEINVNDWRTYTMYKGGYTPDNVVIQWFWKAIGSFNMEERTRFLQFVTGTSRLPMNGFRELWGSSGPQLFTIERWGDRTKLPRAHTCFNRIDLPPYESYQELRQKLVQAMEMSEAFEGVD</sequence>
<feature type="compositionally biased region" description="Low complexity" evidence="49">
    <location>
        <begin position="793"/>
        <end position="806"/>
    </location>
</feature>
<comment type="catalytic activity">
    <reaction evidence="37">
        <text>1,2,3-tri-(9Z-octadecenoyl)-glycerol + H2O = di-(9Z)-octadecenoylglycerol + (9Z)-octadecenoate + H(+)</text>
        <dbReference type="Rhea" id="RHEA:38575"/>
        <dbReference type="ChEBI" id="CHEBI:15377"/>
        <dbReference type="ChEBI" id="CHEBI:15378"/>
        <dbReference type="ChEBI" id="CHEBI:30823"/>
        <dbReference type="ChEBI" id="CHEBI:53753"/>
        <dbReference type="ChEBI" id="CHEBI:75945"/>
    </reaction>
    <physiologicalReaction direction="left-to-right" evidence="37">
        <dbReference type="Rhea" id="RHEA:38576"/>
    </physiologicalReaction>
</comment>
<feature type="compositionally biased region" description="Gly residues" evidence="49">
    <location>
        <begin position="835"/>
        <end position="848"/>
    </location>
</feature>
<keyword evidence="15" id="KW-0443">Lipid metabolism</keyword>
<dbReference type="PANTHER" id="PTHR11254">
    <property type="entry name" value="HECT DOMAIN UBIQUITIN-PROTEIN LIGASE"/>
    <property type="match status" value="1"/>
</dbReference>
<comment type="catalytic activity">
    <reaction evidence="32">
        <text>a 1-O-alkyl-2-acyl-sn-glycero-3-phosphocholine + H2O = a 1-O-alkyl-sn-glycero-3-phosphocholine + a fatty acid + H(+)</text>
        <dbReference type="Rhea" id="RHEA:36231"/>
        <dbReference type="ChEBI" id="CHEBI:15377"/>
        <dbReference type="ChEBI" id="CHEBI:15378"/>
        <dbReference type="ChEBI" id="CHEBI:28868"/>
        <dbReference type="ChEBI" id="CHEBI:30909"/>
        <dbReference type="ChEBI" id="CHEBI:36702"/>
        <dbReference type="EC" id="3.1.1.4"/>
    </reaction>
    <physiologicalReaction direction="left-to-right" evidence="32">
        <dbReference type="Rhea" id="RHEA:36232"/>
    </physiologicalReaction>
</comment>
<dbReference type="FunFam" id="3.30.2160.10:FF:000001">
    <property type="entry name" value="E3 ubiquitin-protein ligase NEDD4-like"/>
    <property type="match status" value="1"/>
</dbReference>
<dbReference type="UniPathway" id="UPA00143"/>
<dbReference type="Gene3D" id="2.20.70.10">
    <property type="match status" value="2"/>
</dbReference>
<comment type="catalytic activity">
    <reaction evidence="27">
        <text>1,3-dihexadecanoyl-2-(9Z-octadecenoyl)glycerol + H2O = 1-hexadecanoyl-2-(9Z-octadecenoyl)-glycerol + hexadecanoate + H(+)</text>
        <dbReference type="Rhea" id="RHEA:40979"/>
        <dbReference type="ChEBI" id="CHEBI:7896"/>
        <dbReference type="ChEBI" id="CHEBI:15377"/>
        <dbReference type="ChEBI" id="CHEBI:15378"/>
        <dbReference type="ChEBI" id="CHEBI:75585"/>
        <dbReference type="ChEBI" id="CHEBI:75688"/>
    </reaction>
    <physiologicalReaction direction="left-to-right" evidence="27">
        <dbReference type="Rhea" id="RHEA:40980"/>
    </physiologicalReaction>
</comment>
<dbReference type="SMART" id="SM00119">
    <property type="entry name" value="HECTc"/>
    <property type="match status" value="1"/>
</dbReference>
<gene>
    <name evidence="55" type="ORF">EDS130_LOCUS13477</name>
</gene>
<keyword evidence="14 50" id="KW-1133">Transmembrane helix</keyword>
<dbReference type="GO" id="GO:0006629">
    <property type="term" value="P:lipid metabolic process"/>
    <property type="evidence" value="ECO:0007669"/>
    <property type="project" value="UniProtKB-KW"/>
</dbReference>
<dbReference type="InterPro" id="IPR000008">
    <property type="entry name" value="C2_dom"/>
</dbReference>
<dbReference type="SUPFAM" id="SSF52266">
    <property type="entry name" value="SGNH hydrolase"/>
    <property type="match status" value="1"/>
</dbReference>
<evidence type="ECO:0000256" key="38">
    <source>
        <dbReference type="ARBA" id="ARBA00048454"/>
    </source>
</evidence>
<evidence type="ECO:0000256" key="5">
    <source>
        <dbReference type="ARBA" id="ARBA00012485"/>
    </source>
</evidence>
<comment type="function">
    <text evidence="25">Calcium-independent membrane-associated phospholipase that catalyzes complete diacylation of phospholipids by hydrolyzing both sn-1 and sn-2 fatty acyl chains attached to the glycerol backbone (phospholipase B activity). Has dual phospholipase and lysophospholipase activities toward diacylphospholipids. Preferentially cleaves sn-2 ester bonds over sn-1 bonds. Acts as a lipase toward glycerolipid substrates. Hydrolyzes fatty acyl chains of diacylglycerols with preference for the sn-2 position and of triacylglycerols with not positional selectivity. May also hydrolyze long chain retinyl esters such as retinyl palmitate. May contribute to digestion of dietary phospholipids, glycerolipids and retinoids, facilitating lipid absorption at the brush border.</text>
</comment>
<dbReference type="PROSITE" id="PS50020">
    <property type="entry name" value="WW_DOMAIN_2"/>
    <property type="match status" value="3"/>
</dbReference>
<dbReference type="FunFam" id="3.30.2410.10:FF:000001">
    <property type="entry name" value="E3 ubiquitin-protein ligase NEDD4-like"/>
    <property type="match status" value="1"/>
</dbReference>
<evidence type="ECO:0000256" key="15">
    <source>
        <dbReference type="ARBA" id="ARBA00023098"/>
    </source>
</evidence>
<dbReference type="PANTHER" id="PTHR11254:SF440">
    <property type="entry name" value="E3 UBIQUITIN-PROTEIN LIGASE NEDD-4"/>
    <property type="match status" value="1"/>
</dbReference>
<comment type="catalytic activity">
    <reaction evidence="1">
        <text>S-ubiquitinyl-[E2 ubiquitin-conjugating enzyme]-L-cysteine + [acceptor protein]-L-lysine = [E2 ubiquitin-conjugating enzyme]-L-cysteine + N(6)-ubiquitinyl-[acceptor protein]-L-lysine.</text>
        <dbReference type="EC" id="2.3.2.26"/>
    </reaction>
</comment>
<evidence type="ECO:0000256" key="14">
    <source>
        <dbReference type="ARBA" id="ARBA00022989"/>
    </source>
</evidence>
<dbReference type="InterPro" id="IPR035983">
    <property type="entry name" value="Hect_E3_ubiquitin_ligase"/>
</dbReference>
<dbReference type="Pfam" id="PF00168">
    <property type="entry name" value="C2"/>
    <property type="match status" value="1"/>
</dbReference>
<evidence type="ECO:0000259" key="53">
    <source>
        <dbReference type="PROSITE" id="PS50020"/>
    </source>
</evidence>
<evidence type="ECO:0000256" key="17">
    <source>
        <dbReference type="ARBA" id="ARBA00023180"/>
    </source>
</evidence>
<evidence type="ECO:0000256" key="6">
    <source>
        <dbReference type="ARBA" id="ARBA00015133"/>
    </source>
</evidence>
<comment type="catalytic activity">
    <reaction evidence="39">
        <text>1-hexadecanoyl-2-(9Z-octadecenoyl)-sn-glycero-3-phosphoethanolamine + H2O = 1-hexadecanoyl-sn-glycero-3-phosphoethanolamine + (9Z)-octadecenoate + H(+)</text>
        <dbReference type="Rhea" id="RHEA:40911"/>
        <dbReference type="ChEBI" id="CHEBI:15377"/>
        <dbReference type="ChEBI" id="CHEBI:15378"/>
        <dbReference type="ChEBI" id="CHEBI:30823"/>
        <dbReference type="ChEBI" id="CHEBI:73004"/>
        <dbReference type="ChEBI" id="CHEBI:73007"/>
    </reaction>
    <physiologicalReaction direction="left-to-right" evidence="39">
        <dbReference type="Rhea" id="RHEA:40912"/>
    </physiologicalReaction>
</comment>
<evidence type="ECO:0000256" key="29">
    <source>
        <dbReference type="ARBA" id="ARBA00047459"/>
    </source>
</evidence>
<comment type="catalytic activity">
    <reaction evidence="44">
        <text>1-hexadecanoyl-2-(9Z)-octadecenoyl-3-octadecanoyl-sn-glycerol + H2O = 1-hexadecanoyl-3-octadecanoyl-sn-glycerol + (9Z)-octadecenoate + H(+)</text>
        <dbReference type="Rhea" id="RHEA:41103"/>
        <dbReference type="ChEBI" id="CHEBI:15377"/>
        <dbReference type="ChEBI" id="CHEBI:15378"/>
        <dbReference type="ChEBI" id="CHEBI:30823"/>
        <dbReference type="ChEBI" id="CHEBI:77623"/>
        <dbReference type="ChEBI" id="CHEBI:77624"/>
    </reaction>
    <physiologicalReaction direction="left-to-right" evidence="44">
        <dbReference type="Rhea" id="RHEA:41104"/>
    </physiologicalReaction>
</comment>
<comment type="catalytic activity">
    <reaction evidence="35">
        <text>1-hexadecanoyl-2-(9Z,12Z-octadecadienoyl)-sn-glycero-3-phosphocholine + H2O = 2-(9Z,12Z-octadecadienoyl)-sn-glycero-3-phosphocholine + hexadecanoate + H(+)</text>
        <dbReference type="Rhea" id="RHEA:40971"/>
        <dbReference type="ChEBI" id="CHEBI:7896"/>
        <dbReference type="ChEBI" id="CHEBI:15377"/>
        <dbReference type="ChEBI" id="CHEBI:15378"/>
        <dbReference type="ChEBI" id="CHEBI:73002"/>
        <dbReference type="ChEBI" id="CHEBI:76084"/>
    </reaction>
    <physiologicalReaction direction="left-to-right" evidence="35">
        <dbReference type="Rhea" id="RHEA:40972"/>
    </physiologicalReaction>
</comment>
<feature type="chain" id="PRO_5033040564" description="Phospholipase B1, membrane-associated" evidence="51">
    <location>
        <begin position="21"/>
        <end position="1338"/>
    </location>
</feature>
<comment type="catalytic activity">
    <reaction evidence="36">
        <text>1-octadecanoyl-2-(9Z,12Z)-octadecadienoyl-sn-glycerol + H2O = 1-octadecanoyl-sn-glycerol + (9Z,12Z)-octadecadienoate + H(+)</text>
        <dbReference type="Rhea" id="RHEA:40927"/>
        <dbReference type="ChEBI" id="CHEBI:15377"/>
        <dbReference type="ChEBI" id="CHEBI:15378"/>
        <dbReference type="ChEBI" id="CHEBI:30245"/>
        <dbReference type="ChEBI" id="CHEBI:75550"/>
        <dbReference type="ChEBI" id="CHEBI:77097"/>
    </reaction>
    <physiologicalReaction direction="left-to-right" evidence="36">
        <dbReference type="Rhea" id="RHEA:40928"/>
    </physiologicalReaction>
</comment>
<organism evidence="55 56">
    <name type="scientific">Adineta ricciae</name>
    <name type="common">Rotifer</name>
    <dbReference type="NCBI Taxonomy" id="249248"/>
    <lineage>
        <taxon>Eukaryota</taxon>
        <taxon>Metazoa</taxon>
        <taxon>Spiralia</taxon>
        <taxon>Gnathifera</taxon>
        <taxon>Rotifera</taxon>
        <taxon>Eurotatoria</taxon>
        <taxon>Bdelloidea</taxon>
        <taxon>Adinetida</taxon>
        <taxon>Adinetidae</taxon>
        <taxon>Adineta</taxon>
    </lineage>
</organism>
<comment type="catalytic activity">
    <reaction evidence="33">
        <text>1,2-di-(9Z-octadecenoyl)-sn-glycero-3-phosphocholine + H2O = 1-(9Z-octadecenoyl)-sn-glycero-3-phosphocholine + (9Z)-octadecenoate + H(+)</text>
        <dbReference type="Rhea" id="RHEA:40923"/>
        <dbReference type="ChEBI" id="CHEBI:15377"/>
        <dbReference type="ChEBI" id="CHEBI:15378"/>
        <dbReference type="ChEBI" id="CHEBI:28610"/>
        <dbReference type="ChEBI" id="CHEBI:30823"/>
        <dbReference type="ChEBI" id="CHEBI:74669"/>
    </reaction>
    <physiologicalReaction direction="left-to-right" evidence="33">
        <dbReference type="Rhea" id="RHEA:40924"/>
    </physiologicalReaction>
</comment>
<dbReference type="PROSITE" id="PS50237">
    <property type="entry name" value="HECT"/>
    <property type="match status" value="1"/>
</dbReference>
<feature type="signal peptide" evidence="51">
    <location>
        <begin position="1"/>
        <end position="20"/>
    </location>
</feature>
<keyword evidence="9 50" id="KW-0812">Transmembrane</keyword>
<dbReference type="CDD" id="cd01824">
    <property type="entry name" value="Phospholipase_B_like"/>
    <property type="match status" value="1"/>
</dbReference>
<comment type="similarity">
    <text evidence="4">Belongs to the 'GDSL' lipolytic enzyme family. Phospholipase B1 subfamily.</text>
</comment>
<comment type="subcellular location">
    <subcellularLocation>
        <location evidence="2">Apical cell membrane</location>
        <topology evidence="2">Single-pass type I membrane protein</topology>
    </subcellularLocation>
</comment>
<evidence type="ECO:0000256" key="1">
    <source>
        <dbReference type="ARBA" id="ARBA00000885"/>
    </source>
</evidence>
<evidence type="ECO:0000256" key="48">
    <source>
        <dbReference type="PROSITE-ProRule" id="PRU00104"/>
    </source>
</evidence>
<keyword evidence="10 51" id="KW-0732">Signal</keyword>
<dbReference type="OrthoDB" id="423283at2759"/>
<comment type="catalytic activity">
    <reaction evidence="40">
        <text>1-hexadecanoyl-sn-glycero-3-phosphocholine + H2O = sn-glycerol 3-phosphocholine + hexadecanoate + H(+)</text>
        <dbReference type="Rhea" id="RHEA:40435"/>
        <dbReference type="ChEBI" id="CHEBI:7896"/>
        <dbReference type="ChEBI" id="CHEBI:15377"/>
        <dbReference type="ChEBI" id="CHEBI:15378"/>
        <dbReference type="ChEBI" id="CHEBI:16870"/>
        <dbReference type="ChEBI" id="CHEBI:72998"/>
    </reaction>
    <physiologicalReaction direction="left-to-right" evidence="40">
        <dbReference type="Rhea" id="RHEA:40436"/>
    </physiologicalReaction>
</comment>
<evidence type="ECO:0000256" key="41">
    <source>
        <dbReference type="ARBA" id="ARBA00048699"/>
    </source>
</evidence>
<comment type="catalytic activity">
    <reaction evidence="43">
        <text>1-O-hexadecyl-2-(9Z)-octadecenoyl-sn-glycero-3-phosphocholine + H2O = 1-O-hexadecyl-sn-glycero-3-phosphocholine + (9Z)-octadecenoate + H(+)</text>
        <dbReference type="Rhea" id="RHEA:40915"/>
        <dbReference type="ChEBI" id="CHEBI:15377"/>
        <dbReference type="ChEBI" id="CHEBI:15378"/>
        <dbReference type="ChEBI" id="CHEBI:30823"/>
        <dbReference type="ChEBI" id="CHEBI:34112"/>
        <dbReference type="ChEBI" id="CHEBI:64496"/>
    </reaction>
    <physiologicalReaction direction="left-to-right" evidence="43">
        <dbReference type="Rhea" id="RHEA:40916"/>
    </physiologicalReaction>
</comment>
<dbReference type="EC" id="2.3.2.26" evidence="5"/>
<evidence type="ECO:0000256" key="36">
    <source>
        <dbReference type="ARBA" id="ARBA00048374"/>
    </source>
</evidence>
<keyword evidence="17" id="KW-0325">Glycoprotein</keyword>
<dbReference type="GO" id="GO:0006511">
    <property type="term" value="P:ubiquitin-dependent protein catabolic process"/>
    <property type="evidence" value="ECO:0007669"/>
    <property type="project" value="TreeGrafter"/>
</dbReference>
<evidence type="ECO:0000256" key="28">
    <source>
        <dbReference type="ARBA" id="ARBA00047438"/>
    </source>
</evidence>
<comment type="catalytic activity">
    <reaction evidence="42">
        <text>1,3-dihexadecanoyl-2-(9Z-octadecenoyl)glycerol + H2O = 1,3-dihexadecanoylglycerol + (9Z)-octadecenoate + H(+)</text>
        <dbReference type="Rhea" id="RHEA:40983"/>
        <dbReference type="ChEBI" id="CHEBI:15377"/>
        <dbReference type="ChEBI" id="CHEBI:15378"/>
        <dbReference type="ChEBI" id="CHEBI:30823"/>
        <dbReference type="ChEBI" id="CHEBI:75688"/>
        <dbReference type="ChEBI" id="CHEBI:77619"/>
    </reaction>
    <physiologicalReaction direction="left-to-right" evidence="42">
        <dbReference type="Rhea" id="RHEA:40984"/>
    </physiologicalReaction>
</comment>
<evidence type="ECO:0000256" key="24">
    <source>
        <dbReference type="ARBA" id="ARBA00033022"/>
    </source>
</evidence>
<evidence type="ECO:0000256" key="21">
    <source>
        <dbReference type="ARBA" id="ARBA00029723"/>
    </source>
</evidence>
<dbReference type="SUPFAM" id="SSF49562">
    <property type="entry name" value="C2 domain (Calcium/lipid-binding domain, CaLB)"/>
    <property type="match status" value="1"/>
</dbReference>
<dbReference type="InterPro" id="IPR001087">
    <property type="entry name" value="GDSL"/>
</dbReference>
<dbReference type="InterPro" id="IPR050409">
    <property type="entry name" value="E3_ubiq-protein_ligase"/>
</dbReference>
<dbReference type="Pfam" id="PF00632">
    <property type="entry name" value="HECT"/>
    <property type="match status" value="1"/>
</dbReference>
<evidence type="ECO:0000256" key="49">
    <source>
        <dbReference type="SAM" id="MobiDB-lite"/>
    </source>
</evidence>
<dbReference type="InterPro" id="IPR036020">
    <property type="entry name" value="WW_dom_sf"/>
</dbReference>
<name>A0A814EVP2_ADIRI</name>
<feature type="domain" description="WW" evidence="53">
    <location>
        <begin position="761"/>
        <end position="794"/>
    </location>
</feature>
<dbReference type="GO" id="GO:0004622">
    <property type="term" value="F:phosphatidylcholine lysophospholipase activity"/>
    <property type="evidence" value="ECO:0007669"/>
    <property type="project" value="UniProtKB-EC"/>
</dbReference>
<evidence type="ECO:0000256" key="43">
    <source>
        <dbReference type="ARBA" id="ARBA00048872"/>
    </source>
</evidence>
<evidence type="ECO:0000256" key="27">
    <source>
        <dbReference type="ARBA" id="ARBA00047363"/>
    </source>
</evidence>
<evidence type="ECO:0000259" key="52">
    <source>
        <dbReference type="PROSITE" id="PS50004"/>
    </source>
</evidence>
<evidence type="ECO:0000256" key="34">
    <source>
        <dbReference type="ARBA" id="ARBA00048227"/>
    </source>
</evidence>
<dbReference type="FunFam" id="3.90.1750.10:FF:000079">
    <property type="entry name" value="E3 ubiquitin-protein ligase"/>
    <property type="match status" value="1"/>
</dbReference>
<evidence type="ECO:0000256" key="26">
    <source>
        <dbReference type="ARBA" id="ARBA00047324"/>
    </source>
</evidence>
<feature type="region of interest" description="Disordered" evidence="49">
    <location>
        <begin position="755"/>
        <end position="872"/>
    </location>
</feature>
<keyword evidence="8" id="KW-0808">Transferase</keyword>
<feature type="transmembrane region" description="Helical" evidence="50">
    <location>
        <begin position="466"/>
        <end position="484"/>
    </location>
</feature>
<dbReference type="Gene3D" id="2.60.40.150">
    <property type="entry name" value="C2 domain"/>
    <property type="match status" value="1"/>
</dbReference>
<dbReference type="Proteomes" id="UP000663852">
    <property type="component" value="Unassembled WGS sequence"/>
</dbReference>
<dbReference type="InterPro" id="IPR001202">
    <property type="entry name" value="WW_dom"/>
</dbReference>
<comment type="catalytic activity">
    <reaction evidence="47">
        <text>2-(9Z-octadecenoyl)-glycerol + H2O = glycerol + (9Z)-octadecenoate + H(+)</text>
        <dbReference type="Rhea" id="RHEA:38491"/>
        <dbReference type="ChEBI" id="CHEBI:15377"/>
        <dbReference type="ChEBI" id="CHEBI:15378"/>
        <dbReference type="ChEBI" id="CHEBI:17754"/>
        <dbReference type="ChEBI" id="CHEBI:30823"/>
        <dbReference type="ChEBI" id="CHEBI:73990"/>
    </reaction>
    <physiologicalReaction direction="left-to-right" evidence="47">
        <dbReference type="Rhea" id="RHEA:38492"/>
    </physiologicalReaction>
</comment>
<dbReference type="GO" id="GO:0004806">
    <property type="term" value="F:triacylglycerol lipase activity"/>
    <property type="evidence" value="ECO:0007669"/>
    <property type="project" value="UniProtKB-EC"/>
</dbReference>
<evidence type="ECO:0000256" key="11">
    <source>
        <dbReference type="ARBA" id="ARBA00022737"/>
    </source>
</evidence>
<dbReference type="PROSITE" id="PS01159">
    <property type="entry name" value="WW_DOMAIN_1"/>
    <property type="match status" value="3"/>
</dbReference>
<dbReference type="GO" id="GO:0005737">
    <property type="term" value="C:cytoplasm"/>
    <property type="evidence" value="ECO:0007669"/>
    <property type="project" value="TreeGrafter"/>
</dbReference>
<dbReference type="GO" id="GO:0016324">
    <property type="term" value="C:apical plasma membrane"/>
    <property type="evidence" value="ECO:0007669"/>
    <property type="project" value="UniProtKB-SubCell"/>
</dbReference>
<protein>
    <recommendedName>
        <fullName evidence="6">Phospholipase B1, membrane-associated</fullName>
        <ecNumber evidence="5">2.3.2.26</ecNumber>
    </recommendedName>
    <alternativeName>
        <fullName evidence="21">Lysophospholipase</fullName>
    </alternativeName>
    <alternativeName>
        <fullName evidence="22">Phospholipase A2</fullName>
    </alternativeName>
    <alternativeName>
        <fullName evidence="24">Phospholipase B/lipase</fullName>
    </alternativeName>
    <alternativeName>
        <fullName evidence="23">Triacylglycerol lipase</fullName>
    </alternativeName>
</protein>
<evidence type="ECO:0000256" key="33">
    <source>
        <dbReference type="ARBA" id="ARBA00048058"/>
    </source>
</evidence>
<dbReference type="FunFam" id="3.40.50.1110:FF:000005">
    <property type="entry name" value="Phospholipase B1"/>
    <property type="match status" value="1"/>
</dbReference>
<evidence type="ECO:0000256" key="39">
    <source>
        <dbReference type="ARBA" id="ARBA00048613"/>
    </source>
</evidence>
<evidence type="ECO:0000256" key="31">
    <source>
        <dbReference type="ARBA" id="ARBA00048015"/>
    </source>
</evidence>
<evidence type="ECO:0000256" key="45">
    <source>
        <dbReference type="ARBA" id="ARBA00049363"/>
    </source>
</evidence>
<dbReference type="GO" id="GO:0061630">
    <property type="term" value="F:ubiquitin protein ligase activity"/>
    <property type="evidence" value="ECO:0007669"/>
    <property type="project" value="UniProtKB-EC"/>
</dbReference>
<dbReference type="CDD" id="cd00078">
    <property type="entry name" value="HECTc"/>
    <property type="match status" value="1"/>
</dbReference>
<evidence type="ECO:0000256" key="46">
    <source>
        <dbReference type="ARBA" id="ARBA00049372"/>
    </source>
</evidence>
<evidence type="ECO:0000256" key="30">
    <source>
        <dbReference type="ARBA" id="ARBA00048011"/>
    </source>
</evidence>
<dbReference type="EMBL" id="CAJNOJ010000053">
    <property type="protein sequence ID" value="CAF0973202.1"/>
    <property type="molecule type" value="Genomic_DNA"/>
</dbReference>
<keyword evidence="11" id="KW-0677">Repeat</keyword>
<evidence type="ECO:0000256" key="16">
    <source>
        <dbReference type="ARBA" id="ARBA00023136"/>
    </source>
</evidence>
<evidence type="ECO:0000256" key="19">
    <source>
        <dbReference type="ARBA" id="ARBA00023408"/>
    </source>
</evidence>
<evidence type="ECO:0000256" key="32">
    <source>
        <dbReference type="ARBA" id="ARBA00048049"/>
    </source>
</evidence>
<dbReference type="PROSITE" id="PS50004">
    <property type="entry name" value="C2"/>
    <property type="match status" value="1"/>
</dbReference>
<evidence type="ECO:0000256" key="7">
    <source>
        <dbReference type="ARBA" id="ARBA00022475"/>
    </source>
</evidence>
<comment type="catalytic activity">
    <reaction evidence="46">
        <text>1,3-di-(9Z-octadecenoyl)-glycerol + H2O = 1-(9Z-octadecenoyl)-glycerol + (9Z)-octadecenoate + H(+)</text>
        <dbReference type="Rhea" id="RHEA:39939"/>
        <dbReference type="ChEBI" id="CHEBI:15377"/>
        <dbReference type="ChEBI" id="CHEBI:15378"/>
        <dbReference type="ChEBI" id="CHEBI:30823"/>
        <dbReference type="ChEBI" id="CHEBI:75342"/>
        <dbReference type="ChEBI" id="CHEBI:75735"/>
    </reaction>
    <physiologicalReaction direction="left-to-right" evidence="46">
        <dbReference type="Rhea" id="RHEA:39940"/>
    </physiologicalReaction>
</comment>
<dbReference type="GO" id="GO:0016567">
    <property type="term" value="P:protein ubiquitination"/>
    <property type="evidence" value="ECO:0007669"/>
    <property type="project" value="UniProtKB-UniPathway"/>
</dbReference>
<comment type="catalytic activity">
    <reaction evidence="41">
        <text>1-hexadecanoyl-2-(9Z-octadecenoyl)-sn-glycero-3-phosphocholine + H2O = 1-hexadecanoyl-sn-glycero-3-phosphocholine + (9Z)-octadecenoate + H(+)</text>
        <dbReference type="Rhea" id="RHEA:38779"/>
        <dbReference type="ChEBI" id="CHEBI:15377"/>
        <dbReference type="ChEBI" id="CHEBI:15378"/>
        <dbReference type="ChEBI" id="CHEBI:30823"/>
        <dbReference type="ChEBI" id="CHEBI:72998"/>
        <dbReference type="ChEBI" id="CHEBI:73001"/>
    </reaction>
    <physiologicalReaction direction="left-to-right" evidence="41">
        <dbReference type="Rhea" id="RHEA:38780"/>
    </physiologicalReaction>
</comment>
<comment type="catalytic activity">
    <reaction evidence="31">
        <text>1-hexadecanoyl-2-(9Z-octadecenoyl)-sn-glycero-3-phospho-(1'-sn-glycerol) + H2O = 1-hexadecanoyl-sn-glycero-3-phospho-(1'-sn-glycerol) + (9Z)-octadecenoate + H(+)</text>
        <dbReference type="Rhea" id="RHEA:40919"/>
        <dbReference type="ChEBI" id="CHEBI:15377"/>
        <dbReference type="ChEBI" id="CHEBI:15378"/>
        <dbReference type="ChEBI" id="CHEBI:30823"/>
        <dbReference type="ChEBI" id="CHEBI:72841"/>
        <dbReference type="ChEBI" id="CHEBI:75158"/>
    </reaction>
    <physiologicalReaction direction="left-to-right" evidence="31">
        <dbReference type="Rhea" id="RHEA:40920"/>
    </physiologicalReaction>
</comment>
<feature type="domain" description="C2" evidence="52">
    <location>
        <begin position="569"/>
        <end position="696"/>
    </location>
</feature>
<dbReference type="InterPro" id="IPR035547">
    <property type="entry name" value="Phospholipase_B"/>
</dbReference>
<evidence type="ECO:0000256" key="51">
    <source>
        <dbReference type="SAM" id="SignalP"/>
    </source>
</evidence>
<comment type="catalytic activity">
    <reaction evidence="38">
        <text>a 1-acyl-sn-glycero-3-phosphocholine + H2O = sn-glycerol 3-phosphocholine + a fatty acid + H(+)</text>
        <dbReference type="Rhea" id="RHEA:15177"/>
        <dbReference type="ChEBI" id="CHEBI:15377"/>
        <dbReference type="ChEBI" id="CHEBI:15378"/>
        <dbReference type="ChEBI" id="CHEBI:16870"/>
        <dbReference type="ChEBI" id="CHEBI:28868"/>
        <dbReference type="ChEBI" id="CHEBI:58168"/>
        <dbReference type="EC" id="3.1.1.5"/>
    </reaction>
    <physiologicalReaction direction="left-to-right" evidence="38">
        <dbReference type="Rhea" id="RHEA:15178"/>
    </physiologicalReaction>
</comment>
<evidence type="ECO:0000256" key="20">
    <source>
        <dbReference type="ARBA" id="ARBA00023422"/>
    </source>
</evidence>
<comment type="catalytic activity">
    <reaction evidence="26">
        <text>1-hexadecanoyl-2-(9Z)-octadecenoyl-3-octadecanoyl-sn-glycerol + H2O = 2-(9Z-octadecenoyl)-3-octadecanoyl-sn-glycerol + hexadecanoate + H(+)</text>
        <dbReference type="Rhea" id="RHEA:41107"/>
        <dbReference type="ChEBI" id="CHEBI:7896"/>
        <dbReference type="ChEBI" id="CHEBI:15377"/>
        <dbReference type="ChEBI" id="CHEBI:15378"/>
        <dbReference type="ChEBI" id="CHEBI:75558"/>
        <dbReference type="ChEBI" id="CHEBI:77623"/>
    </reaction>
    <physiologicalReaction direction="left-to-right" evidence="26">
        <dbReference type="Rhea" id="RHEA:41108"/>
    </physiologicalReaction>
</comment>
<comment type="catalytic activity">
    <reaction evidence="34">
        <text>1,2-dihexadecanoyl-sn-glycero-3-phosphocholine + H2O = 1-hexadecanoyl-sn-glycero-3-phosphocholine + hexadecanoate + H(+)</text>
        <dbReference type="Rhea" id="RHEA:41223"/>
        <dbReference type="ChEBI" id="CHEBI:7896"/>
        <dbReference type="ChEBI" id="CHEBI:15377"/>
        <dbReference type="ChEBI" id="CHEBI:15378"/>
        <dbReference type="ChEBI" id="CHEBI:72998"/>
        <dbReference type="ChEBI" id="CHEBI:72999"/>
    </reaction>
    <physiologicalReaction direction="left-to-right" evidence="34">
        <dbReference type="Rhea" id="RHEA:41224"/>
    </physiologicalReaction>
</comment>
<evidence type="ECO:0000256" key="13">
    <source>
        <dbReference type="ARBA" id="ARBA00022801"/>
    </source>
</evidence>
<keyword evidence="13" id="KW-0378">Hydrolase</keyword>
<keyword evidence="16 50" id="KW-0472">Membrane</keyword>
<comment type="catalytic activity">
    <reaction evidence="28">
        <text>1-(9Z-octadecenoyl)-glycerol + H2O = glycerol + (9Z)-octadecenoate + H(+)</text>
        <dbReference type="Rhea" id="RHEA:38487"/>
        <dbReference type="ChEBI" id="CHEBI:15377"/>
        <dbReference type="ChEBI" id="CHEBI:15378"/>
        <dbReference type="ChEBI" id="CHEBI:17754"/>
        <dbReference type="ChEBI" id="CHEBI:30823"/>
        <dbReference type="ChEBI" id="CHEBI:75342"/>
    </reaction>
    <physiologicalReaction direction="left-to-right" evidence="28">
        <dbReference type="Rhea" id="RHEA:38488"/>
    </physiologicalReaction>
</comment>
<comment type="catalytic activity">
    <reaction evidence="19">
        <text>1-hexadecanoyl-2-(9Z,12Z-octadecadienoyl)-sn-glycero-3-phosphocholine + H2O = (9Z,12Z)-octadecadienoate + 1-hexadecanoyl-sn-glycero-3-phosphocholine + H(+)</text>
        <dbReference type="Rhea" id="RHEA:40811"/>
        <dbReference type="ChEBI" id="CHEBI:15377"/>
        <dbReference type="ChEBI" id="CHEBI:15378"/>
        <dbReference type="ChEBI" id="CHEBI:30245"/>
        <dbReference type="ChEBI" id="CHEBI:72998"/>
        <dbReference type="ChEBI" id="CHEBI:73002"/>
    </reaction>
    <physiologicalReaction direction="left-to-right" evidence="19">
        <dbReference type="Rhea" id="RHEA:40812"/>
    </physiologicalReaction>
</comment>
<feature type="domain" description="WW" evidence="53">
    <location>
        <begin position="865"/>
        <end position="898"/>
    </location>
</feature>
<proteinExistence type="inferred from homology"/>
<comment type="catalytic activity">
    <reaction evidence="18">
        <text>a triacylglycerol + H2O = a diacylglycerol + a fatty acid + H(+)</text>
        <dbReference type="Rhea" id="RHEA:12044"/>
        <dbReference type="ChEBI" id="CHEBI:15377"/>
        <dbReference type="ChEBI" id="CHEBI:15378"/>
        <dbReference type="ChEBI" id="CHEBI:17855"/>
        <dbReference type="ChEBI" id="CHEBI:18035"/>
        <dbReference type="ChEBI" id="CHEBI:28868"/>
        <dbReference type="EC" id="3.1.1.3"/>
    </reaction>
    <physiologicalReaction direction="left-to-right" evidence="18">
        <dbReference type="Rhea" id="RHEA:12045"/>
    </physiologicalReaction>
</comment>
<dbReference type="Gene3D" id="3.40.50.1110">
    <property type="entry name" value="SGNH hydrolase"/>
    <property type="match status" value="1"/>
</dbReference>
<reference evidence="55" key="1">
    <citation type="submission" date="2021-02" db="EMBL/GenBank/DDBJ databases">
        <authorList>
            <person name="Nowell W R."/>
        </authorList>
    </citation>
    <scope>NUCLEOTIDE SEQUENCE</scope>
</reference>
<evidence type="ECO:0000256" key="44">
    <source>
        <dbReference type="ARBA" id="ARBA00048939"/>
    </source>
</evidence>
<dbReference type="Pfam" id="PF00657">
    <property type="entry name" value="Lipase_GDSL"/>
    <property type="match status" value="1"/>
</dbReference>
<feature type="compositionally biased region" description="Low complexity" evidence="49">
    <location>
        <begin position="819"/>
        <end position="834"/>
    </location>
</feature>
<evidence type="ECO:0000256" key="35">
    <source>
        <dbReference type="ARBA" id="ARBA00048362"/>
    </source>
</evidence>
<feature type="domain" description="WW" evidence="53">
    <location>
        <begin position="915"/>
        <end position="948"/>
    </location>
</feature>
<dbReference type="InterPro" id="IPR036514">
    <property type="entry name" value="SGNH_hydro_sf"/>
</dbReference>
<dbReference type="Gene3D" id="3.90.1750.10">
    <property type="entry name" value="Hect, E3 ligase catalytic domains"/>
    <property type="match status" value="1"/>
</dbReference>
<accession>A0A814EVP2</accession>
<dbReference type="InterPro" id="IPR035892">
    <property type="entry name" value="C2_domain_sf"/>
</dbReference>
<keyword evidence="12 48" id="KW-0833">Ubl conjugation pathway</keyword>
<evidence type="ECO:0000256" key="18">
    <source>
        <dbReference type="ARBA" id="ARBA00023369"/>
    </source>
</evidence>
<comment type="pathway">
    <text evidence="3">Protein modification; protein ubiquitination.</text>
</comment>
<dbReference type="SMART" id="SM00239">
    <property type="entry name" value="C2"/>
    <property type="match status" value="1"/>
</dbReference>
<feature type="active site" description="Glycyl thioester intermediate" evidence="48">
    <location>
        <position position="1305"/>
    </location>
</feature>
<evidence type="ECO:0000256" key="9">
    <source>
        <dbReference type="ARBA" id="ARBA00022692"/>
    </source>
</evidence>
<dbReference type="GO" id="GO:0004623">
    <property type="term" value="F:phospholipase A2 activity"/>
    <property type="evidence" value="ECO:0007669"/>
    <property type="project" value="UniProtKB-EC"/>
</dbReference>
<comment type="caution">
    <text evidence="55">The sequence shown here is derived from an EMBL/GenBank/DDBJ whole genome shotgun (WGS) entry which is preliminary data.</text>
</comment>